<dbReference type="EMBL" id="BGPR01024478">
    <property type="protein sequence ID" value="GBN92605.1"/>
    <property type="molecule type" value="Genomic_DNA"/>
</dbReference>
<evidence type="ECO:0000313" key="2">
    <source>
        <dbReference type="Proteomes" id="UP000499080"/>
    </source>
</evidence>
<dbReference type="Proteomes" id="UP000499080">
    <property type="component" value="Unassembled WGS sequence"/>
</dbReference>
<proteinExistence type="predicted"/>
<gene>
    <name evidence="1" type="ORF">AVEN_68518_1</name>
</gene>
<dbReference type="AlphaFoldDB" id="A0A4Y2T0D0"/>
<accession>A0A4Y2T0D0</accession>
<sequence>ANGADVWNLLPCDPLKLIHFERLHIPFGLDLCVVNVTW</sequence>
<keyword evidence="2" id="KW-1185">Reference proteome</keyword>
<name>A0A4Y2T0D0_ARAVE</name>
<feature type="non-terminal residue" evidence="1">
    <location>
        <position position="1"/>
    </location>
</feature>
<protein>
    <submittedName>
        <fullName evidence="1">Uncharacterized protein</fullName>
    </submittedName>
</protein>
<reference evidence="1 2" key="1">
    <citation type="journal article" date="2019" name="Sci. Rep.">
        <title>Orb-weaving spider Araneus ventricosus genome elucidates the spidroin gene catalogue.</title>
        <authorList>
            <person name="Kono N."/>
            <person name="Nakamura H."/>
            <person name="Ohtoshi R."/>
            <person name="Moran D.A.P."/>
            <person name="Shinohara A."/>
            <person name="Yoshida Y."/>
            <person name="Fujiwara M."/>
            <person name="Mori M."/>
            <person name="Tomita M."/>
            <person name="Arakawa K."/>
        </authorList>
    </citation>
    <scope>NUCLEOTIDE SEQUENCE [LARGE SCALE GENOMIC DNA]</scope>
</reference>
<comment type="caution">
    <text evidence="1">The sequence shown here is derived from an EMBL/GenBank/DDBJ whole genome shotgun (WGS) entry which is preliminary data.</text>
</comment>
<evidence type="ECO:0000313" key="1">
    <source>
        <dbReference type="EMBL" id="GBN92605.1"/>
    </source>
</evidence>
<organism evidence="1 2">
    <name type="scientific">Araneus ventricosus</name>
    <name type="common">Orbweaver spider</name>
    <name type="synonym">Epeira ventricosa</name>
    <dbReference type="NCBI Taxonomy" id="182803"/>
    <lineage>
        <taxon>Eukaryota</taxon>
        <taxon>Metazoa</taxon>
        <taxon>Ecdysozoa</taxon>
        <taxon>Arthropoda</taxon>
        <taxon>Chelicerata</taxon>
        <taxon>Arachnida</taxon>
        <taxon>Araneae</taxon>
        <taxon>Araneomorphae</taxon>
        <taxon>Entelegynae</taxon>
        <taxon>Araneoidea</taxon>
        <taxon>Araneidae</taxon>
        <taxon>Araneus</taxon>
    </lineage>
</organism>